<feature type="compositionally biased region" description="Polar residues" evidence="2">
    <location>
        <begin position="310"/>
        <end position="323"/>
    </location>
</feature>
<feature type="coiled-coil region" evidence="1">
    <location>
        <begin position="165"/>
        <end position="279"/>
    </location>
</feature>
<organism evidence="3 4">
    <name type="scientific">Plasmopara halstedii</name>
    <name type="common">Downy mildew of sunflower</name>
    <dbReference type="NCBI Taxonomy" id="4781"/>
    <lineage>
        <taxon>Eukaryota</taxon>
        <taxon>Sar</taxon>
        <taxon>Stramenopiles</taxon>
        <taxon>Oomycota</taxon>
        <taxon>Peronosporomycetes</taxon>
        <taxon>Peronosporales</taxon>
        <taxon>Peronosporaceae</taxon>
        <taxon>Plasmopara</taxon>
    </lineage>
</organism>
<proteinExistence type="predicted"/>
<protein>
    <submittedName>
        <fullName evidence="3">Uncharacterized protein</fullName>
    </submittedName>
</protein>
<evidence type="ECO:0000256" key="2">
    <source>
        <dbReference type="SAM" id="MobiDB-lite"/>
    </source>
</evidence>
<dbReference type="RefSeq" id="XP_024572008.1">
    <property type="nucleotide sequence ID" value="XM_024726414.1"/>
</dbReference>
<dbReference type="STRING" id="4781.A0A0P1A5J6"/>
<feature type="region of interest" description="Disordered" evidence="2">
    <location>
        <begin position="350"/>
        <end position="372"/>
    </location>
</feature>
<sequence>MKLSIRRRFSRRSASSRCCPHVYLEWYSCALGVAHDNRYTILIPTAQTSLGNLAENVRLRGISACPYCHQGFGSASLSIHVGRCRARLPPSYEEAQAEEEQKRVNQKKKPVIHSLVDLCLRLVAKHFKSICMDRISAFPEAEAALISSLPSNLVHRMVVNLVKDNKRVEIQNQENRATIKKLKSALQEANQSLNQLESARRLAANSRTKIAEQNNGFHRLQLELKSAKDKESIAERNNQRLQTEVTSAKKKLLCYDAKVNKLKSDKVELEKALIESQRREMETTKQLALARKANIGVNSSRHRCGRSKYRQSTAQLSTSTCRSSEKNINTSTLDLCKSSSHAQQITKTNISFPSSICPPAQQHQNQDEELLD</sequence>
<keyword evidence="4" id="KW-1185">Reference proteome</keyword>
<evidence type="ECO:0000313" key="3">
    <source>
        <dbReference type="EMBL" id="CEG35639.1"/>
    </source>
</evidence>
<feature type="region of interest" description="Disordered" evidence="2">
    <location>
        <begin position="301"/>
        <end position="323"/>
    </location>
</feature>
<reference evidence="4" key="1">
    <citation type="submission" date="2014-09" db="EMBL/GenBank/DDBJ databases">
        <authorList>
            <person name="Sharma Rahul"/>
            <person name="Thines Marco"/>
        </authorList>
    </citation>
    <scope>NUCLEOTIDE SEQUENCE [LARGE SCALE GENOMIC DNA]</scope>
</reference>
<dbReference type="EMBL" id="CCYD01000053">
    <property type="protein sequence ID" value="CEG35639.1"/>
    <property type="molecule type" value="Genomic_DNA"/>
</dbReference>
<dbReference type="GeneID" id="36406565"/>
<evidence type="ECO:0000313" key="4">
    <source>
        <dbReference type="Proteomes" id="UP000054928"/>
    </source>
</evidence>
<dbReference type="Proteomes" id="UP000054928">
    <property type="component" value="Unassembled WGS sequence"/>
</dbReference>
<name>A0A0P1A5J6_PLAHL</name>
<evidence type="ECO:0000256" key="1">
    <source>
        <dbReference type="SAM" id="Coils"/>
    </source>
</evidence>
<keyword evidence="1" id="KW-0175">Coiled coil</keyword>
<accession>A0A0P1A5J6</accession>
<dbReference type="OrthoDB" id="109290at2759"/>
<dbReference type="AlphaFoldDB" id="A0A0P1A5J6"/>